<evidence type="ECO:0000313" key="3">
    <source>
        <dbReference type="Proteomes" id="UP000593836"/>
    </source>
</evidence>
<gene>
    <name evidence="2" type="ORF">HUE87_09685</name>
</gene>
<evidence type="ECO:0000259" key="1">
    <source>
        <dbReference type="Pfam" id="PF02470"/>
    </source>
</evidence>
<reference evidence="2 3" key="1">
    <citation type="submission" date="2020-05" db="EMBL/GenBank/DDBJ databases">
        <title>Sulfurimonas marisnigri, sp. nov., and Sulfurimonas baltica, sp. nov., manganese oxide reducing chemolithoautotrophs of the class Epsilonproteobacteria isolated from the pelagic redoxclines of the Black and Baltic Seas and emended description of the genus Sulfurimonas.</title>
        <authorList>
            <person name="Henkel J.V."/>
            <person name="Laudan C."/>
            <person name="Werner J."/>
            <person name="Neu T."/>
            <person name="Plewe S."/>
            <person name="Sproer C."/>
            <person name="Bunk B."/>
            <person name="Schulz-Vogt H.N."/>
        </authorList>
    </citation>
    <scope>NUCLEOTIDE SEQUENCE [LARGE SCALE GENOMIC DNA]</scope>
    <source>
        <strain evidence="2 3">SoZ1</strain>
    </source>
</reference>
<organism evidence="2 3">
    <name type="scientific">Candidatus Sulfurimonas marisnigri</name>
    <dbReference type="NCBI Taxonomy" id="2740405"/>
    <lineage>
        <taxon>Bacteria</taxon>
        <taxon>Pseudomonadati</taxon>
        <taxon>Campylobacterota</taxon>
        <taxon>Epsilonproteobacteria</taxon>
        <taxon>Campylobacterales</taxon>
        <taxon>Sulfurimonadaceae</taxon>
        <taxon>Sulfurimonas</taxon>
    </lineage>
</organism>
<keyword evidence="3" id="KW-1185">Reference proteome</keyword>
<dbReference type="PANTHER" id="PTHR36698">
    <property type="entry name" value="BLL5892 PROTEIN"/>
    <property type="match status" value="1"/>
</dbReference>
<dbReference type="InterPro" id="IPR003399">
    <property type="entry name" value="Mce/MlaD"/>
</dbReference>
<accession>A0A7S7M3C1</accession>
<dbReference type="EMBL" id="CP054493">
    <property type="protein sequence ID" value="QOY55909.1"/>
    <property type="molecule type" value="Genomic_DNA"/>
</dbReference>
<dbReference type="Proteomes" id="UP000593836">
    <property type="component" value="Chromosome"/>
</dbReference>
<dbReference type="AlphaFoldDB" id="A0A7S7M3C1"/>
<protein>
    <submittedName>
        <fullName evidence="2">MCE family protein</fullName>
    </submittedName>
</protein>
<dbReference type="Pfam" id="PF02470">
    <property type="entry name" value="MlaD"/>
    <property type="match status" value="1"/>
</dbReference>
<proteinExistence type="predicted"/>
<name>A0A7S7M3C1_9BACT</name>
<sequence>MLGFTYWLLKPSSEDEKQKYLIYFDESVLGLNVDASVKYRGVGVGKVVKLSINQKNSQKVEVLISVLKTTPIKSSTVAKLNSHGITGLSYINLSFDDSNAEPLEAKEGEDYPVIKTIPSLFNQLESSFGNFSDNLSTTLMKTQELLDGENQIQVSLLLKNSAKFMDKMNLLLDDKTINDFQSAMKNLNSSTKKLDEIMPRIDIFLENSVEWENKISGSFHSIKNSYIGIQDSMDVFKKAVSSGDFNLKEITSDVVPTMNNTFLSMQQLIVKIEEAINQYERSPGDMIFTQEKIKKGPGED</sequence>
<evidence type="ECO:0000313" key="2">
    <source>
        <dbReference type="EMBL" id="QOY55909.1"/>
    </source>
</evidence>
<dbReference type="PANTHER" id="PTHR36698:SF2">
    <property type="entry name" value="MCE_MLAD DOMAIN-CONTAINING PROTEIN"/>
    <property type="match status" value="1"/>
</dbReference>
<feature type="domain" description="Mce/MlaD" evidence="1">
    <location>
        <begin position="18"/>
        <end position="95"/>
    </location>
</feature>
<dbReference type="KEGG" id="smas:HUE87_09685"/>